<evidence type="ECO:0000313" key="5">
    <source>
        <dbReference type="Proteomes" id="UP000192140"/>
    </source>
</evidence>
<dbReference type="SUPFAM" id="SSF53187">
    <property type="entry name" value="Zn-dependent exopeptidases"/>
    <property type="match status" value="1"/>
</dbReference>
<dbReference type="Gene3D" id="3.40.630.10">
    <property type="entry name" value="Zn peptidases"/>
    <property type="match status" value="1"/>
</dbReference>
<dbReference type="NCBIfam" id="NF006769">
    <property type="entry name" value="PRK09290.1-3"/>
    <property type="match status" value="1"/>
</dbReference>
<keyword evidence="2" id="KW-0378">Hydrolase</keyword>
<feature type="binding site" evidence="3">
    <location>
        <position position="86"/>
    </location>
    <ligand>
        <name>Zn(2+)</name>
        <dbReference type="ChEBI" id="CHEBI:29105"/>
        <label>1</label>
    </ligand>
</feature>
<dbReference type="AlphaFoldDB" id="A0A1S7U507"/>
<reference evidence="4" key="1">
    <citation type="submission" date="2016-01" db="EMBL/GenBank/DDBJ databases">
        <authorList>
            <person name="Regsiter A."/>
            <person name="william w."/>
        </authorList>
    </citation>
    <scope>NUCLEOTIDE SEQUENCE</scope>
    <source>
        <strain evidence="4">NCPPB 1641</strain>
    </source>
</reference>
<dbReference type="Gene3D" id="3.30.70.360">
    <property type="match status" value="1"/>
</dbReference>
<evidence type="ECO:0000313" key="4">
    <source>
        <dbReference type="EMBL" id="CVI61974.1"/>
    </source>
</evidence>
<feature type="binding site" evidence="3">
    <location>
        <position position="97"/>
    </location>
    <ligand>
        <name>Zn(2+)</name>
        <dbReference type="ChEBI" id="CHEBI:29105"/>
        <label>2</label>
    </ligand>
</feature>
<dbReference type="InterPro" id="IPR002933">
    <property type="entry name" value="Peptidase_M20"/>
</dbReference>
<dbReference type="PANTHER" id="PTHR32494:SF5">
    <property type="entry name" value="ALLANTOATE AMIDOHYDROLASE"/>
    <property type="match status" value="1"/>
</dbReference>
<keyword evidence="3" id="KW-0862">Zinc</keyword>
<feature type="binding site" evidence="3">
    <location>
        <position position="97"/>
    </location>
    <ligand>
        <name>Zn(2+)</name>
        <dbReference type="ChEBI" id="CHEBI:29105"/>
        <label>1</label>
    </ligand>
</feature>
<dbReference type="RefSeq" id="WP_080853656.1">
    <property type="nucleotide sequence ID" value="NZ_LT009776.1"/>
</dbReference>
<comment type="caution">
    <text evidence="4">The sequence shown here is derived from an EMBL/GenBank/DDBJ whole genome shotgun (WGS) entry which is preliminary data.</text>
</comment>
<feature type="binding site" evidence="3">
    <location>
        <position position="193"/>
    </location>
    <ligand>
        <name>Zn(2+)</name>
        <dbReference type="ChEBI" id="CHEBI:29105"/>
        <label>1</label>
    </ligand>
</feature>
<dbReference type="NCBIfam" id="TIGR01879">
    <property type="entry name" value="hydantase"/>
    <property type="match status" value="1"/>
</dbReference>
<dbReference type="EMBL" id="FCNP01000042">
    <property type="protein sequence ID" value="CVI61974.1"/>
    <property type="molecule type" value="Genomic_DNA"/>
</dbReference>
<dbReference type="InterPro" id="IPR010158">
    <property type="entry name" value="Amidase_Cbmase"/>
</dbReference>
<name>A0A1S7U507_9HYPH</name>
<dbReference type="Pfam" id="PF01546">
    <property type="entry name" value="Peptidase_M20"/>
    <property type="match status" value="1"/>
</dbReference>
<proteinExistence type="inferred from homology"/>
<dbReference type="Proteomes" id="UP000192140">
    <property type="component" value="Unassembled WGS sequence"/>
</dbReference>
<dbReference type="GO" id="GO:0046872">
    <property type="term" value="F:metal ion binding"/>
    <property type="evidence" value="ECO:0007669"/>
    <property type="project" value="UniProtKB-KW"/>
</dbReference>
<dbReference type="CDD" id="cd03884">
    <property type="entry name" value="M20_bAS"/>
    <property type="match status" value="1"/>
</dbReference>
<organism evidence="4 5">
    <name type="scientific">Agrobacterium deltaense NCPPB 1641</name>
    <dbReference type="NCBI Taxonomy" id="1183425"/>
    <lineage>
        <taxon>Bacteria</taxon>
        <taxon>Pseudomonadati</taxon>
        <taxon>Pseudomonadota</taxon>
        <taxon>Alphaproteobacteria</taxon>
        <taxon>Hyphomicrobiales</taxon>
        <taxon>Rhizobiaceae</taxon>
        <taxon>Rhizobium/Agrobacterium group</taxon>
        <taxon>Agrobacterium</taxon>
    </lineage>
</organism>
<comment type="similarity">
    <text evidence="1">Belongs to the peptidase M20 family.</text>
</comment>
<dbReference type="PANTHER" id="PTHR32494">
    <property type="entry name" value="ALLANTOATE DEIMINASE-RELATED"/>
    <property type="match status" value="1"/>
</dbReference>
<evidence type="ECO:0000256" key="1">
    <source>
        <dbReference type="ARBA" id="ARBA00006153"/>
    </source>
</evidence>
<accession>A0A1S7U507</accession>
<keyword evidence="3" id="KW-0479">Metal-binding</keyword>
<dbReference type="SUPFAM" id="SSF55031">
    <property type="entry name" value="Bacterial exopeptidase dimerisation domain"/>
    <property type="match status" value="1"/>
</dbReference>
<gene>
    <name evidence="4" type="primary">amaB</name>
    <name evidence="4" type="ORF">AGR7A_Lc40039</name>
</gene>
<dbReference type="GO" id="GO:0016813">
    <property type="term" value="F:hydrolase activity, acting on carbon-nitrogen (but not peptide) bonds, in linear amidines"/>
    <property type="evidence" value="ECO:0007669"/>
    <property type="project" value="InterPro"/>
</dbReference>
<keyword evidence="5" id="KW-1185">Reference proteome</keyword>
<protein>
    <submittedName>
        <fullName evidence="4">N-carbamoyl-beta-alanine amidohydrolase protein</fullName>
    </submittedName>
</protein>
<dbReference type="PIRSF" id="PIRSF001235">
    <property type="entry name" value="Amidase_carbamoylase"/>
    <property type="match status" value="1"/>
</dbReference>
<sequence>MKRLSNIRPDMSRLWATLMRSAEIGATEKGGLKRLALSDEDAAMRHQFIHWCEEAGLTVRIDAVGNIFAERAGTDADAKPVLVGSHLDTQVHGGRFDGILGVLAGLELVRTLNDHAIATRRPITLVNWTNEEGARFEPPMIGSAVFTGAKAAEFAYSRRDRDGFTLGGELERIGFKGKDAISAEAFDSLFELHIEQGPRLEAAAKQLGIVTGAFGVRGFVVEVHGETGHVGPTPMPARKNALVGAAEVTLAINEIGWANHETGGKSTTMRIRAEPNLLGALPNFVEMTCDMRHPDDAVVSTMFEAFKARLPELEERSRCKIVVKEGWAYGGMHFDAGCIELIRNATDAFGYSSMDLLTEAGHDAMHVAEYLPTAMIFTPCEGGLSHNEAENVTIADIEPGVNVLVQAVLERANRAD</sequence>
<evidence type="ECO:0000256" key="3">
    <source>
        <dbReference type="PIRSR" id="PIRSR001235-1"/>
    </source>
</evidence>
<feature type="binding site" evidence="3">
    <location>
        <position position="386"/>
    </location>
    <ligand>
        <name>Zn(2+)</name>
        <dbReference type="ChEBI" id="CHEBI:29105"/>
        <label>2</label>
    </ligand>
</feature>
<feature type="binding site" evidence="3">
    <location>
        <position position="132"/>
    </location>
    <ligand>
        <name>Zn(2+)</name>
        <dbReference type="ChEBI" id="CHEBI:29105"/>
        <label>2</label>
    </ligand>
</feature>
<dbReference type="InterPro" id="IPR036264">
    <property type="entry name" value="Bact_exopeptidase_dim_dom"/>
</dbReference>
<evidence type="ECO:0000256" key="2">
    <source>
        <dbReference type="ARBA" id="ARBA00022801"/>
    </source>
</evidence>
<comment type="cofactor">
    <cofactor evidence="3">
        <name>Zn(2+)</name>
        <dbReference type="ChEBI" id="CHEBI:29105"/>
    </cofactor>
    <text evidence="3">Binds 2 Zn(2+) ions per subunit.</text>
</comment>